<dbReference type="Pfam" id="PF01872">
    <property type="entry name" value="RibD_C"/>
    <property type="match status" value="1"/>
</dbReference>
<keyword evidence="3" id="KW-1185">Reference proteome</keyword>
<comment type="caution">
    <text evidence="2">The sequence shown here is derived from an EMBL/GenBank/DDBJ whole genome shotgun (WGS) entry which is preliminary data.</text>
</comment>
<feature type="domain" description="Bacterial bifunctional deaminase-reductase C-terminal" evidence="1">
    <location>
        <begin position="3"/>
        <end position="188"/>
    </location>
</feature>
<sequence length="197" mass="21418">MRKLTYYVGMSLDGFIAAPDHSADHYPVSEEFLKDFLLADYPDCVPTHLRRHFGIDDAPNTHFDTVLQGRTTYQPALDLGITSPYAHLRQYVVSRSLAEAGPPPSPDIELVSGDVVAKVRELKAEDGGLGIYLAGGGKLAGQLLDEIDELVLKVYPVVLGDGIPVFTTEFGVRTFSLDATRTFANGTAVLTYSRSKG</sequence>
<name>A0A7X0HH20_9ACTN</name>
<evidence type="ECO:0000313" key="3">
    <source>
        <dbReference type="Proteomes" id="UP000540423"/>
    </source>
</evidence>
<dbReference type="InterPro" id="IPR024072">
    <property type="entry name" value="DHFR-like_dom_sf"/>
</dbReference>
<dbReference type="SUPFAM" id="SSF53597">
    <property type="entry name" value="Dihydrofolate reductase-like"/>
    <property type="match status" value="1"/>
</dbReference>
<dbReference type="InterPro" id="IPR050765">
    <property type="entry name" value="Riboflavin_Biosynth_HTPR"/>
</dbReference>
<gene>
    <name evidence="2" type="ORF">HNQ79_004000</name>
</gene>
<protein>
    <submittedName>
        <fullName evidence="2">Dihydrofolate reductase</fullName>
    </submittedName>
</protein>
<dbReference type="EMBL" id="JACHEM010000010">
    <property type="protein sequence ID" value="MBB6437499.1"/>
    <property type="molecule type" value="Genomic_DNA"/>
</dbReference>
<dbReference type="GO" id="GO:0008703">
    <property type="term" value="F:5-amino-6-(5-phosphoribosylamino)uracil reductase activity"/>
    <property type="evidence" value="ECO:0007669"/>
    <property type="project" value="InterPro"/>
</dbReference>
<organism evidence="2 3">
    <name type="scientific">Streptomyces candidus</name>
    <dbReference type="NCBI Taxonomy" id="67283"/>
    <lineage>
        <taxon>Bacteria</taxon>
        <taxon>Bacillati</taxon>
        <taxon>Actinomycetota</taxon>
        <taxon>Actinomycetes</taxon>
        <taxon>Kitasatosporales</taxon>
        <taxon>Streptomycetaceae</taxon>
        <taxon>Streptomyces</taxon>
    </lineage>
</organism>
<dbReference type="GO" id="GO:0009231">
    <property type="term" value="P:riboflavin biosynthetic process"/>
    <property type="evidence" value="ECO:0007669"/>
    <property type="project" value="InterPro"/>
</dbReference>
<evidence type="ECO:0000259" key="1">
    <source>
        <dbReference type="Pfam" id="PF01872"/>
    </source>
</evidence>
<reference evidence="2 3" key="1">
    <citation type="submission" date="2020-08" db="EMBL/GenBank/DDBJ databases">
        <title>Genomic Encyclopedia of Type Strains, Phase IV (KMG-IV): sequencing the most valuable type-strain genomes for metagenomic binning, comparative biology and taxonomic classification.</title>
        <authorList>
            <person name="Goeker M."/>
        </authorList>
    </citation>
    <scope>NUCLEOTIDE SEQUENCE [LARGE SCALE GENOMIC DNA]</scope>
    <source>
        <strain evidence="2 3">DSM 40141</strain>
    </source>
</reference>
<proteinExistence type="predicted"/>
<dbReference type="Proteomes" id="UP000540423">
    <property type="component" value="Unassembled WGS sequence"/>
</dbReference>
<dbReference type="PANTHER" id="PTHR38011:SF11">
    <property type="entry name" value="2,5-DIAMINO-6-RIBOSYLAMINO-4(3H)-PYRIMIDINONE 5'-PHOSPHATE REDUCTASE"/>
    <property type="match status" value="1"/>
</dbReference>
<dbReference type="InterPro" id="IPR002734">
    <property type="entry name" value="RibDG_C"/>
</dbReference>
<evidence type="ECO:0000313" key="2">
    <source>
        <dbReference type="EMBL" id="MBB6437499.1"/>
    </source>
</evidence>
<dbReference type="RefSeq" id="WP_185032886.1">
    <property type="nucleotide sequence ID" value="NZ_BNBN01000014.1"/>
</dbReference>
<dbReference type="AlphaFoldDB" id="A0A7X0HH20"/>
<accession>A0A7X0HH20</accession>
<dbReference type="PANTHER" id="PTHR38011">
    <property type="entry name" value="DIHYDROFOLATE REDUCTASE FAMILY PROTEIN (AFU_ORTHOLOGUE AFUA_8G06820)"/>
    <property type="match status" value="1"/>
</dbReference>
<dbReference type="Gene3D" id="3.40.430.10">
    <property type="entry name" value="Dihydrofolate Reductase, subunit A"/>
    <property type="match status" value="1"/>
</dbReference>